<evidence type="ECO:0000256" key="4">
    <source>
        <dbReference type="ARBA" id="ARBA00022801"/>
    </source>
</evidence>
<gene>
    <name evidence="9" type="ORF">WN944_023088</name>
</gene>
<keyword evidence="3" id="KW-0963">Cytoplasm</keyword>
<evidence type="ECO:0008006" key="11">
    <source>
        <dbReference type="Google" id="ProtNLM"/>
    </source>
</evidence>
<dbReference type="Gene3D" id="3.40.50.1820">
    <property type="entry name" value="alpha/beta hydrolase"/>
    <property type="match status" value="1"/>
</dbReference>
<feature type="domain" description="EDS1 EP" evidence="8">
    <location>
        <begin position="404"/>
        <end position="609"/>
    </location>
</feature>
<dbReference type="InterPro" id="IPR002921">
    <property type="entry name" value="Fungal_lipase-type"/>
</dbReference>
<name>A0AAP0N3U9_9ROSI</name>
<evidence type="ECO:0000313" key="9">
    <source>
        <dbReference type="EMBL" id="KAK9230121.1"/>
    </source>
</evidence>
<comment type="caution">
    <text evidence="9">The sequence shown here is derived from an EMBL/GenBank/DDBJ whole genome shotgun (WGS) entry which is preliminary data.</text>
</comment>
<dbReference type="GO" id="GO:0016787">
    <property type="term" value="F:hydrolase activity"/>
    <property type="evidence" value="ECO:0007669"/>
    <property type="project" value="UniProtKB-KW"/>
</dbReference>
<evidence type="ECO:0000256" key="5">
    <source>
        <dbReference type="ARBA" id="ARBA00022821"/>
    </source>
</evidence>
<dbReference type="PANTHER" id="PTHR47413">
    <property type="entry name" value="LIPASE-LIKE PAD4"/>
    <property type="match status" value="1"/>
</dbReference>
<keyword evidence="5" id="KW-0611">Plant defense</keyword>
<dbReference type="InterPro" id="IPR041266">
    <property type="entry name" value="EDS1_EP"/>
</dbReference>
<organism evidence="9 10">
    <name type="scientific">Citrus x changshan-huyou</name>
    <dbReference type="NCBI Taxonomy" id="2935761"/>
    <lineage>
        <taxon>Eukaryota</taxon>
        <taxon>Viridiplantae</taxon>
        <taxon>Streptophyta</taxon>
        <taxon>Embryophyta</taxon>
        <taxon>Tracheophyta</taxon>
        <taxon>Spermatophyta</taxon>
        <taxon>Magnoliopsida</taxon>
        <taxon>eudicotyledons</taxon>
        <taxon>Gunneridae</taxon>
        <taxon>Pentapetalae</taxon>
        <taxon>rosids</taxon>
        <taxon>malvids</taxon>
        <taxon>Sapindales</taxon>
        <taxon>Rutaceae</taxon>
        <taxon>Aurantioideae</taxon>
        <taxon>Citrus</taxon>
    </lineage>
</organism>
<dbReference type="GO" id="GO:0006629">
    <property type="term" value="P:lipid metabolic process"/>
    <property type="evidence" value="ECO:0007669"/>
    <property type="project" value="InterPro"/>
</dbReference>
<evidence type="ECO:0000256" key="1">
    <source>
        <dbReference type="ARBA" id="ARBA00004123"/>
    </source>
</evidence>
<reference evidence="9 10" key="1">
    <citation type="submission" date="2024-05" db="EMBL/GenBank/DDBJ databases">
        <title>Haplotype-resolved chromosome-level genome assembly of Huyou (Citrus changshanensis).</title>
        <authorList>
            <person name="Miao C."/>
            <person name="Chen W."/>
            <person name="Wu Y."/>
            <person name="Wang L."/>
            <person name="Zhao S."/>
            <person name="Grierson D."/>
            <person name="Xu C."/>
            <person name="Chen K."/>
        </authorList>
    </citation>
    <scope>NUCLEOTIDE SEQUENCE [LARGE SCALE GENOMIC DNA]</scope>
    <source>
        <strain evidence="9">01-14</strain>
        <tissue evidence="9">Leaf</tissue>
    </source>
</reference>
<dbReference type="SUPFAM" id="SSF53474">
    <property type="entry name" value="alpha/beta-Hydrolases"/>
    <property type="match status" value="1"/>
</dbReference>
<protein>
    <recommendedName>
        <fullName evidence="11">Lipase-like PAD4</fullName>
    </recommendedName>
</protein>
<dbReference type="PANTHER" id="PTHR47413:SF2">
    <property type="entry name" value="LIPASE-LIKE PAD4"/>
    <property type="match status" value="1"/>
</dbReference>
<dbReference type="GO" id="GO:0005737">
    <property type="term" value="C:cytoplasm"/>
    <property type="evidence" value="ECO:0007669"/>
    <property type="project" value="UniProtKB-SubCell"/>
</dbReference>
<dbReference type="GO" id="GO:0005634">
    <property type="term" value="C:nucleus"/>
    <property type="evidence" value="ECO:0007669"/>
    <property type="project" value="UniProtKB-SubCell"/>
</dbReference>
<dbReference type="Pfam" id="PF01764">
    <property type="entry name" value="Lipase_3"/>
    <property type="match status" value="1"/>
</dbReference>
<evidence type="ECO:0000259" key="7">
    <source>
        <dbReference type="Pfam" id="PF01764"/>
    </source>
</evidence>
<dbReference type="AlphaFoldDB" id="A0AAP0N3U9"/>
<dbReference type="Pfam" id="PF18117">
    <property type="entry name" value="EDS1_EP"/>
    <property type="match status" value="1"/>
</dbReference>
<keyword evidence="6" id="KW-0539">Nucleus</keyword>
<sequence>MEHEASSFESSEMLANHVASSPLLSESWRLCCDITTAASPSIPGQSFVMKQVGSIGYVAFSSIISEAEAGICCCNGNLVALDDQFFSPLNKQINEGEEEPVLVHAGFLRLFFSIYDSPSFQTQMMEIIQKSKSIVITGHSIRATTASLSTLWLLSHLQKSNSPSLSILCITFGSPLLGNESLSRAILRERWDGNFCQVVSKHDIMPRLLFVPPLHFINQLKFLLNFWHLSMTSPQFQTLATQLNNEEKAEIFRSVMACLEVLAQAEEAGSETRAFWPFGSYFFCSEEGAICMENATSVIKMMHLMLMTGSPCASIEDHLKYGDYIGKISYQFLKQRNSVDGDIPESCYEAGVALALQSSAISSQEPVSTAAKDCLKMARRMGRTPNLNVADLAIKLSMINPYRAQIEWYKACCDDSDEQMGYYDSFKLRGVSKRDSKVNMNRIMLGKFWDGVIDKLENNDLPHDFHRRSKWVNASQFYMLLVEPLDIAEYYRNGLHRSKGHYVKHGRPRRYEIFERWWKERRVSDKENNKRSRLASSTQDSCFWAELEEARECLDNVRSESDPNKLDLLWQNINNFEKHAVGLVESKQVSKDVLARNSSYVSWVDDLRELRSQLWQFSVKVPTLVNGKLVP</sequence>
<dbReference type="EMBL" id="JBCGBO010000001">
    <property type="protein sequence ID" value="KAK9230121.1"/>
    <property type="molecule type" value="Genomic_DNA"/>
</dbReference>
<keyword evidence="10" id="KW-1185">Reference proteome</keyword>
<evidence type="ECO:0000259" key="8">
    <source>
        <dbReference type="Pfam" id="PF18117"/>
    </source>
</evidence>
<dbReference type="InterPro" id="IPR029058">
    <property type="entry name" value="AB_hydrolase_fold"/>
</dbReference>
<evidence type="ECO:0000256" key="2">
    <source>
        <dbReference type="ARBA" id="ARBA00004496"/>
    </source>
</evidence>
<dbReference type="Proteomes" id="UP001428341">
    <property type="component" value="Unassembled WGS sequence"/>
</dbReference>
<dbReference type="GO" id="GO:0006952">
    <property type="term" value="P:defense response"/>
    <property type="evidence" value="ECO:0007669"/>
    <property type="project" value="UniProtKB-KW"/>
</dbReference>
<evidence type="ECO:0000256" key="3">
    <source>
        <dbReference type="ARBA" id="ARBA00022490"/>
    </source>
</evidence>
<accession>A0AAP0N3U9</accession>
<comment type="subcellular location">
    <subcellularLocation>
        <location evidence="2">Cytoplasm</location>
    </subcellularLocation>
    <subcellularLocation>
        <location evidence="1">Nucleus</location>
    </subcellularLocation>
</comment>
<proteinExistence type="predicted"/>
<evidence type="ECO:0000313" key="10">
    <source>
        <dbReference type="Proteomes" id="UP001428341"/>
    </source>
</evidence>
<feature type="domain" description="Fungal lipase-type" evidence="7">
    <location>
        <begin position="98"/>
        <end position="210"/>
    </location>
</feature>
<evidence type="ECO:0000256" key="6">
    <source>
        <dbReference type="ARBA" id="ARBA00023242"/>
    </source>
</evidence>
<keyword evidence="4" id="KW-0378">Hydrolase</keyword>